<dbReference type="Pfam" id="PF10990">
    <property type="entry name" value="DUF2809"/>
    <property type="match status" value="1"/>
</dbReference>
<dbReference type="InterPro" id="IPR021257">
    <property type="entry name" value="DUF2809"/>
</dbReference>
<protein>
    <submittedName>
        <fullName evidence="2">DUF2809 domain-containing protein</fullName>
    </submittedName>
</protein>
<organism evidence="2 3">
    <name type="scientific">Bacteroides nordii</name>
    <dbReference type="NCBI Taxonomy" id="291645"/>
    <lineage>
        <taxon>Bacteria</taxon>
        <taxon>Pseudomonadati</taxon>
        <taxon>Bacteroidota</taxon>
        <taxon>Bacteroidia</taxon>
        <taxon>Bacteroidales</taxon>
        <taxon>Bacteroidaceae</taxon>
        <taxon>Bacteroides</taxon>
    </lineage>
</organism>
<name>A0A413VHA0_9BACE</name>
<feature type="transmembrane region" description="Helical" evidence="1">
    <location>
        <begin position="35"/>
        <end position="55"/>
    </location>
</feature>
<evidence type="ECO:0000313" key="3">
    <source>
        <dbReference type="Proteomes" id="UP000284379"/>
    </source>
</evidence>
<feature type="transmembrane region" description="Helical" evidence="1">
    <location>
        <begin position="100"/>
        <end position="122"/>
    </location>
</feature>
<dbReference type="AlphaFoldDB" id="A0A413VHA0"/>
<evidence type="ECO:0000256" key="1">
    <source>
        <dbReference type="SAM" id="Phobius"/>
    </source>
</evidence>
<feature type="transmembrane region" description="Helical" evidence="1">
    <location>
        <begin position="62"/>
        <end position="80"/>
    </location>
</feature>
<proteinExistence type="predicted"/>
<keyword evidence="1" id="KW-0472">Membrane</keyword>
<keyword evidence="1" id="KW-1133">Transmembrane helix</keyword>
<evidence type="ECO:0000313" key="2">
    <source>
        <dbReference type="EMBL" id="RHB32914.1"/>
    </source>
</evidence>
<comment type="caution">
    <text evidence="2">The sequence shown here is derived from an EMBL/GenBank/DDBJ whole genome shotgun (WGS) entry which is preliminary data.</text>
</comment>
<gene>
    <name evidence="2" type="ORF">DW888_16480</name>
</gene>
<reference evidence="2 3" key="1">
    <citation type="submission" date="2018-08" db="EMBL/GenBank/DDBJ databases">
        <title>A genome reference for cultivated species of the human gut microbiota.</title>
        <authorList>
            <person name="Zou Y."/>
            <person name="Xue W."/>
            <person name="Luo G."/>
        </authorList>
    </citation>
    <scope>NUCLEOTIDE SEQUENCE [LARGE SCALE GENOMIC DNA]</scope>
    <source>
        <strain evidence="2 3">AM40-30BH</strain>
    </source>
</reference>
<keyword evidence="1" id="KW-0812">Transmembrane</keyword>
<accession>A0A413VHA0</accession>
<dbReference type="RefSeq" id="WP_122202023.1">
    <property type="nucleotide sequence ID" value="NZ_CABJFV010000017.1"/>
</dbReference>
<dbReference type="EMBL" id="QSGO01000017">
    <property type="protein sequence ID" value="RHB32914.1"/>
    <property type="molecule type" value="Genomic_DNA"/>
</dbReference>
<sequence length="127" mass="14587">MKLRFYYLALWILIVVLGLGSRTYSDYLPLWVATYAGDTLWAAMVYWGISFLFPFTHLLRRATIALLFSYCIEVSQLYQADWINVIRGTTLGALVLGHGFLWSDMLCYTIGVGLAVLIDFFFTAHKR</sequence>
<dbReference type="Proteomes" id="UP000284379">
    <property type="component" value="Unassembled WGS sequence"/>
</dbReference>